<keyword evidence="2" id="KW-1185">Reference proteome</keyword>
<organism evidence="1 2">
    <name type="scientific">Agromyces ramosus</name>
    <dbReference type="NCBI Taxonomy" id="33879"/>
    <lineage>
        <taxon>Bacteria</taxon>
        <taxon>Bacillati</taxon>
        <taxon>Actinomycetota</taxon>
        <taxon>Actinomycetes</taxon>
        <taxon>Micrococcales</taxon>
        <taxon>Microbacteriaceae</taxon>
        <taxon>Agromyces</taxon>
    </lineage>
</organism>
<accession>A0A4V2F035</accession>
<proteinExistence type="predicted"/>
<dbReference type="Proteomes" id="UP000293289">
    <property type="component" value="Unassembled WGS sequence"/>
</dbReference>
<evidence type="ECO:0000313" key="2">
    <source>
        <dbReference type="Proteomes" id="UP000293289"/>
    </source>
</evidence>
<name>A0A4V2F035_9MICO</name>
<gene>
    <name evidence="1" type="ORF">EV187_1041</name>
</gene>
<comment type="caution">
    <text evidence="1">The sequence shown here is derived from an EMBL/GenBank/DDBJ whole genome shotgun (WGS) entry which is preliminary data.</text>
</comment>
<sequence>MTNADTMAAPITDDVIVIQNARRFVSGVLAVASVIGFLSSGQVGSYRLGNS</sequence>
<reference evidence="1 2" key="1">
    <citation type="submission" date="2019-02" db="EMBL/GenBank/DDBJ databases">
        <title>Genomic Encyclopedia of Type Strains, Phase IV (KMG-IV): sequencing the most valuable type-strain genomes for metagenomic binning, comparative biology and taxonomic classification.</title>
        <authorList>
            <person name="Goeker M."/>
        </authorList>
    </citation>
    <scope>NUCLEOTIDE SEQUENCE [LARGE SCALE GENOMIC DNA]</scope>
    <source>
        <strain evidence="1 2">DSM 43045</strain>
    </source>
</reference>
<protein>
    <submittedName>
        <fullName evidence="1">Uncharacterized protein</fullName>
    </submittedName>
</protein>
<dbReference type="EMBL" id="SGWY01000001">
    <property type="protein sequence ID" value="RZS68610.1"/>
    <property type="molecule type" value="Genomic_DNA"/>
</dbReference>
<evidence type="ECO:0000313" key="1">
    <source>
        <dbReference type="EMBL" id="RZS68610.1"/>
    </source>
</evidence>
<dbReference type="AlphaFoldDB" id="A0A4V2F035"/>